<evidence type="ECO:0000313" key="3">
    <source>
        <dbReference type="Proteomes" id="UP000001072"/>
    </source>
</evidence>
<dbReference type="PANTHER" id="PTHR33096">
    <property type="entry name" value="CXC2 DOMAIN-CONTAINING PROTEIN"/>
    <property type="match status" value="1"/>
</dbReference>
<dbReference type="EMBL" id="GL883100">
    <property type="protein sequence ID" value="EGG08677.1"/>
    <property type="molecule type" value="Genomic_DNA"/>
</dbReference>
<accession>F4RFZ3</accession>
<feature type="coiled-coil region" evidence="1">
    <location>
        <begin position="100"/>
        <end position="127"/>
    </location>
</feature>
<organism evidence="3">
    <name type="scientific">Melampsora larici-populina (strain 98AG31 / pathotype 3-4-7)</name>
    <name type="common">Poplar leaf rust fungus</name>
    <dbReference type="NCBI Taxonomy" id="747676"/>
    <lineage>
        <taxon>Eukaryota</taxon>
        <taxon>Fungi</taxon>
        <taxon>Dikarya</taxon>
        <taxon>Basidiomycota</taxon>
        <taxon>Pucciniomycotina</taxon>
        <taxon>Pucciniomycetes</taxon>
        <taxon>Pucciniales</taxon>
        <taxon>Melampsoraceae</taxon>
        <taxon>Melampsora</taxon>
    </lineage>
</organism>
<name>F4RFZ3_MELLP</name>
<keyword evidence="1" id="KW-0175">Coiled coil</keyword>
<dbReference type="RefSeq" id="XP_007408263.1">
    <property type="nucleotide sequence ID" value="XM_007408201.1"/>
</dbReference>
<proteinExistence type="predicted"/>
<keyword evidence="3" id="KW-1185">Reference proteome</keyword>
<evidence type="ECO:0000313" key="2">
    <source>
        <dbReference type="EMBL" id="EGG08677.1"/>
    </source>
</evidence>
<reference evidence="3" key="1">
    <citation type="journal article" date="2011" name="Proc. Natl. Acad. Sci. U.S.A.">
        <title>Obligate biotrophy features unraveled by the genomic analysis of rust fungi.</title>
        <authorList>
            <person name="Duplessis S."/>
            <person name="Cuomo C.A."/>
            <person name="Lin Y.-C."/>
            <person name="Aerts A."/>
            <person name="Tisserant E."/>
            <person name="Veneault-Fourrey C."/>
            <person name="Joly D.L."/>
            <person name="Hacquard S."/>
            <person name="Amselem J."/>
            <person name="Cantarel B.L."/>
            <person name="Chiu R."/>
            <person name="Coutinho P.M."/>
            <person name="Feau N."/>
            <person name="Field M."/>
            <person name="Frey P."/>
            <person name="Gelhaye E."/>
            <person name="Goldberg J."/>
            <person name="Grabherr M.G."/>
            <person name="Kodira C.D."/>
            <person name="Kohler A."/>
            <person name="Kuees U."/>
            <person name="Lindquist E.A."/>
            <person name="Lucas S.M."/>
            <person name="Mago R."/>
            <person name="Mauceli E."/>
            <person name="Morin E."/>
            <person name="Murat C."/>
            <person name="Pangilinan J.L."/>
            <person name="Park R."/>
            <person name="Pearson M."/>
            <person name="Quesneville H."/>
            <person name="Rouhier N."/>
            <person name="Sakthikumar S."/>
            <person name="Salamov A.A."/>
            <person name="Schmutz J."/>
            <person name="Selles B."/>
            <person name="Shapiro H."/>
            <person name="Tanguay P."/>
            <person name="Tuskan G.A."/>
            <person name="Henrissat B."/>
            <person name="Van de Peer Y."/>
            <person name="Rouze P."/>
            <person name="Ellis J.G."/>
            <person name="Dodds P.N."/>
            <person name="Schein J.E."/>
            <person name="Zhong S."/>
            <person name="Hamelin R.C."/>
            <person name="Grigoriev I.V."/>
            <person name="Szabo L.J."/>
            <person name="Martin F."/>
        </authorList>
    </citation>
    <scope>NUCLEOTIDE SEQUENCE [LARGE SCALE GENOMIC DNA]</scope>
    <source>
        <strain evidence="3">98AG31 / pathotype 3-4-7</strain>
    </source>
</reference>
<dbReference type="HOGENOM" id="CLU_1267147_0_0_1"/>
<evidence type="ECO:0000256" key="1">
    <source>
        <dbReference type="SAM" id="Coils"/>
    </source>
</evidence>
<dbReference type="GeneID" id="18933549"/>
<dbReference type="PANTHER" id="PTHR33096:SF1">
    <property type="entry name" value="CXC1-LIKE CYSTEINE CLUSTER ASSOCIATED WITH KDZ TRANSPOSASES DOMAIN-CONTAINING PROTEIN"/>
    <property type="match status" value="1"/>
</dbReference>
<dbReference type="VEuPathDB" id="FungiDB:MELLADRAFT_84635"/>
<sequence length="218" mass="24855">MERIWSKFNPLVRQLRYVTKQHWLNALNFASLHKNDVGRRNAVRNALQHLQKTQKMAAESKVKLEKIRLDHGLDGAYLESQWKRKKDLQKRAMSSTSAEYLKYLAELVEFEEKLIAAQERLETLQQKKKGGLARKKKNALINLPDTMVKLEEAIEKVTANLGSVEFHEITGLKSGKGVHKDERAKALAKILVAKGRLVEAKSGVLEHRRRAGTVQGEV</sequence>
<dbReference type="KEGG" id="mlr:MELLADRAFT_84635"/>
<dbReference type="Proteomes" id="UP000001072">
    <property type="component" value="Unassembled WGS sequence"/>
</dbReference>
<dbReference type="AlphaFoldDB" id="F4RFZ3"/>
<dbReference type="InParanoid" id="F4RFZ3"/>
<protein>
    <submittedName>
        <fullName evidence="2">Uncharacterized protein</fullName>
    </submittedName>
</protein>
<gene>
    <name evidence="2" type="ORF">MELLADRAFT_84635</name>
</gene>